<dbReference type="PANTHER" id="PTHR42905">
    <property type="entry name" value="PHOSPHOENOLPYRUVATE CARBOXYLASE"/>
    <property type="match status" value="1"/>
</dbReference>
<reference evidence="1 2" key="1">
    <citation type="submission" date="2018-03" db="EMBL/GenBank/DDBJ databases">
        <title>Genomic Encyclopedia of Type Strains, Phase III (KMG-III): the genomes of soil and plant-associated and newly described type strains.</title>
        <authorList>
            <person name="Whitman W."/>
        </authorList>
    </citation>
    <scope>NUCLEOTIDE SEQUENCE [LARGE SCALE GENOMIC DNA]</scope>
    <source>
        <strain evidence="1 2">CGMCC 4.7104</strain>
    </source>
</reference>
<proteinExistence type="predicted"/>
<protein>
    <submittedName>
        <fullName evidence="1">2-methylisocitrate lyase-like PEP mutase family enzyme</fullName>
    </submittedName>
</protein>
<dbReference type="InterPro" id="IPR039556">
    <property type="entry name" value="ICL/PEPM"/>
</dbReference>
<dbReference type="AlphaFoldDB" id="A0A2T0LLZ0"/>
<dbReference type="GO" id="GO:0016829">
    <property type="term" value="F:lyase activity"/>
    <property type="evidence" value="ECO:0007669"/>
    <property type="project" value="UniProtKB-KW"/>
</dbReference>
<dbReference type="PANTHER" id="PTHR42905:SF16">
    <property type="entry name" value="CARBOXYPHOSPHONOENOLPYRUVATE PHOSPHONOMUTASE-LIKE PROTEIN (AFU_ORTHOLOGUE AFUA_5G07230)"/>
    <property type="match status" value="1"/>
</dbReference>
<dbReference type="InterPro" id="IPR040442">
    <property type="entry name" value="Pyrv_kinase-like_dom_sf"/>
</dbReference>
<evidence type="ECO:0000313" key="2">
    <source>
        <dbReference type="Proteomes" id="UP000238312"/>
    </source>
</evidence>
<keyword evidence="2" id="KW-1185">Reference proteome</keyword>
<comment type="caution">
    <text evidence="1">The sequence shown here is derived from an EMBL/GenBank/DDBJ whole genome shotgun (WGS) entry which is preliminary data.</text>
</comment>
<evidence type="ECO:0000313" key="1">
    <source>
        <dbReference type="EMBL" id="PRX44047.1"/>
    </source>
</evidence>
<dbReference type="CDD" id="cd00377">
    <property type="entry name" value="ICL_PEPM"/>
    <property type="match status" value="1"/>
</dbReference>
<keyword evidence="1" id="KW-0456">Lyase</keyword>
<accession>A0A2T0LLZ0</accession>
<dbReference type="Gene3D" id="3.20.20.60">
    <property type="entry name" value="Phosphoenolpyruvate-binding domains"/>
    <property type="match status" value="1"/>
</dbReference>
<dbReference type="InterPro" id="IPR015813">
    <property type="entry name" value="Pyrv/PenolPyrv_kinase-like_dom"/>
</dbReference>
<gene>
    <name evidence="1" type="ORF">B0I32_1533</name>
</gene>
<sequence>MSDSLSRNTSVEGSPTVPIVSDARQGLSSIAGTTGAADQRAATTPAPDKATMLRALHVMGAPVVIPNAWDAASARMVEAAGFSAVATSSAATSQVLGFEDGEAAPVQDILDAARRMVQAVRVPVTVDFERGYGLEPTELVERFAATGAVGLNLEDSDPASGQLLSVDEQAEFLAAVRQAARSSNVDLVINARTDAFLRRVGTPEEQLATTLERGKRYLEAGADCVYPLGVGDPSLIRTLVGGIPGPLNVAYGRGAHSLADLASFGVARITFGPMFQRHLYSMLESTLLPALAANDNPFA</sequence>
<dbReference type="Proteomes" id="UP000238312">
    <property type="component" value="Unassembled WGS sequence"/>
</dbReference>
<dbReference type="SUPFAM" id="SSF51621">
    <property type="entry name" value="Phosphoenolpyruvate/pyruvate domain"/>
    <property type="match status" value="1"/>
</dbReference>
<dbReference type="EMBL" id="PVNG01000053">
    <property type="protein sequence ID" value="PRX44047.1"/>
    <property type="molecule type" value="Genomic_DNA"/>
</dbReference>
<name>A0A2T0LLZ0_9ACTN</name>
<dbReference type="Pfam" id="PF13714">
    <property type="entry name" value="PEP_mutase"/>
    <property type="match status" value="1"/>
</dbReference>
<dbReference type="RefSeq" id="WP_245956721.1">
    <property type="nucleotide sequence ID" value="NZ_PVNG01000053.1"/>
</dbReference>
<organism evidence="1 2">
    <name type="scientific">Nonomuraea fuscirosea</name>
    <dbReference type="NCBI Taxonomy" id="1291556"/>
    <lineage>
        <taxon>Bacteria</taxon>
        <taxon>Bacillati</taxon>
        <taxon>Actinomycetota</taxon>
        <taxon>Actinomycetes</taxon>
        <taxon>Streptosporangiales</taxon>
        <taxon>Streptosporangiaceae</taxon>
        <taxon>Nonomuraea</taxon>
    </lineage>
</organism>